<name>A0A941DNI6_9BURK</name>
<keyword evidence="2" id="KW-1185">Reference proteome</keyword>
<evidence type="ECO:0000313" key="2">
    <source>
        <dbReference type="Proteomes" id="UP000680067"/>
    </source>
</evidence>
<dbReference type="AlphaFoldDB" id="A0A941DNI6"/>
<organism evidence="1 2">
    <name type="scientific">Undibacterium luofuense</name>
    <dbReference type="NCBI Taxonomy" id="2828733"/>
    <lineage>
        <taxon>Bacteria</taxon>
        <taxon>Pseudomonadati</taxon>
        <taxon>Pseudomonadota</taxon>
        <taxon>Betaproteobacteria</taxon>
        <taxon>Burkholderiales</taxon>
        <taxon>Oxalobacteraceae</taxon>
        <taxon>Undibacterium</taxon>
    </lineage>
</organism>
<proteinExistence type="predicted"/>
<dbReference type="Proteomes" id="UP000680067">
    <property type="component" value="Unassembled WGS sequence"/>
</dbReference>
<dbReference type="EMBL" id="JAGSPN010000018">
    <property type="protein sequence ID" value="MBR7784083.1"/>
    <property type="molecule type" value="Genomic_DNA"/>
</dbReference>
<sequence length="102" mass="11932">MDRYAGKPFLRLLECYLLNAIGQLDEGQRLALQRMEPKLREVYKTDGSWVDIVAEQMDFPLELNEQLQDIWKGYSEYVTRQGLKSDPNQFVAQFVDENFPGL</sequence>
<accession>A0A941DNI6</accession>
<evidence type="ECO:0000313" key="1">
    <source>
        <dbReference type="EMBL" id="MBR7784083.1"/>
    </source>
</evidence>
<comment type="caution">
    <text evidence="1">The sequence shown here is derived from an EMBL/GenBank/DDBJ whole genome shotgun (WGS) entry which is preliminary data.</text>
</comment>
<reference evidence="1" key="1">
    <citation type="submission" date="2021-04" db="EMBL/GenBank/DDBJ databases">
        <title>novel species isolated from subtropical streams in China.</title>
        <authorList>
            <person name="Lu H."/>
        </authorList>
    </citation>
    <scope>NUCLEOTIDE SEQUENCE</scope>
    <source>
        <strain evidence="1">LFS511W</strain>
    </source>
</reference>
<protein>
    <submittedName>
        <fullName evidence="1">Uncharacterized protein</fullName>
    </submittedName>
</protein>
<gene>
    <name evidence="1" type="ORF">KDM89_18200</name>
</gene>